<evidence type="ECO:0000313" key="7">
    <source>
        <dbReference type="EMBL" id="SVB30650.1"/>
    </source>
</evidence>
<gene>
    <name evidence="7" type="ORF">METZ01_LOCUS183504</name>
</gene>
<dbReference type="GO" id="GO:0016705">
    <property type="term" value="F:oxidoreductase activity, acting on paired donors, with incorporation or reduction of molecular oxygen"/>
    <property type="evidence" value="ECO:0007669"/>
    <property type="project" value="InterPro"/>
</dbReference>
<dbReference type="GO" id="GO:0020037">
    <property type="term" value="F:heme binding"/>
    <property type="evidence" value="ECO:0007669"/>
    <property type="project" value="InterPro"/>
</dbReference>
<dbReference type="PROSITE" id="PS00086">
    <property type="entry name" value="CYTOCHROME_P450"/>
    <property type="match status" value="1"/>
</dbReference>
<dbReference type="InterPro" id="IPR002397">
    <property type="entry name" value="Cyt_P450_B"/>
</dbReference>
<dbReference type="PANTHER" id="PTHR46696">
    <property type="entry name" value="P450, PUTATIVE (EUROFUNG)-RELATED"/>
    <property type="match status" value="1"/>
</dbReference>
<accession>A0A382CWV3</accession>
<dbReference type="GO" id="GO:0004497">
    <property type="term" value="F:monooxygenase activity"/>
    <property type="evidence" value="ECO:0007669"/>
    <property type="project" value="UniProtKB-KW"/>
</dbReference>
<dbReference type="InterPro" id="IPR036396">
    <property type="entry name" value="Cyt_P450_sf"/>
</dbReference>
<dbReference type="InterPro" id="IPR017972">
    <property type="entry name" value="Cyt_P450_CS"/>
</dbReference>
<dbReference type="PRINTS" id="PR00359">
    <property type="entry name" value="BP450"/>
</dbReference>
<evidence type="ECO:0000256" key="5">
    <source>
        <dbReference type="ARBA" id="ARBA00023004"/>
    </source>
</evidence>
<keyword evidence="3" id="KW-0479">Metal-binding</keyword>
<keyword evidence="6" id="KW-0503">Monooxygenase</keyword>
<keyword evidence="2" id="KW-0349">Heme</keyword>
<evidence type="ECO:0000256" key="6">
    <source>
        <dbReference type="ARBA" id="ARBA00023033"/>
    </source>
</evidence>
<comment type="similarity">
    <text evidence="1">Belongs to the cytochrome P450 family.</text>
</comment>
<feature type="non-terminal residue" evidence="7">
    <location>
        <position position="369"/>
    </location>
</feature>
<dbReference type="GO" id="GO:0005506">
    <property type="term" value="F:iron ion binding"/>
    <property type="evidence" value="ECO:0007669"/>
    <property type="project" value="InterPro"/>
</dbReference>
<evidence type="ECO:0008006" key="8">
    <source>
        <dbReference type="Google" id="ProtNLM"/>
    </source>
</evidence>
<name>A0A382CWV3_9ZZZZ</name>
<keyword evidence="4" id="KW-0560">Oxidoreductase</keyword>
<dbReference type="Gene3D" id="1.10.630.10">
    <property type="entry name" value="Cytochrome P450"/>
    <property type="match status" value="1"/>
</dbReference>
<reference evidence="7" key="1">
    <citation type="submission" date="2018-05" db="EMBL/GenBank/DDBJ databases">
        <authorList>
            <person name="Lanie J.A."/>
            <person name="Ng W.-L."/>
            <person name="Kazmierczak K.M."/>
            <person name="Andrzejewski T.M."/>
            <person name="Davidsen T.M."/>
            <person name="Wayne K.J."/>
            <person name="Tettelin H."/>
            <person name="Glass J.I."/>
            <person name="Rusch D."/>
            <person name="Podicherti R."/>
            <person name="Tsui H.-C.T."/>
            <person name="Winkler M.E."/>
        </authorList>
    </citation>
    <scope>NUCLEOTIDE SEQUENCE</scope>
</reference>
<protein>
    <recommendedName>
        <fullName evidence="8">Cytochrome P450</fullName>
    </recommendedName>
</protein>
<sequence length="369" mass="41595">METPDISAFDIMNLPADFVPRAYTYFRALRTASPIHRNADGSYILTRYDDLVAAYRNPSVWSSDKKVDFEPKFGVSPLYEHHTTSLVFNDPPDHTRIRKLFQAAFTRKALAALTPRIHTLVDGYLDRLEDQRTMEVVADFSFRLPVEVVCDMLGVPGSDRALIRDWALLILGALEPVLTEKQFKDGSDAVDAFKEYLRDRIQELRADHDPGREGEILSALVAAEEDGEKLTELELLHQCIFLLNAGHETSTNMLSHGVHEMLRHPDQIECLRNNPTLIESAVEEILRYQAPIQINNRRTTQDTKLSGTPISEGSAVHLMIGAANHDPAQFRDPEKFDIARRPNRHLSFGLGIHICAGNALARMEGEIAF</sequence>
<dbReference type="Pfam" id="PF00067">
    <property type="entry name" value="p450"/>
    <property type="match status" value="1"/>
</dbReference>
<evidence type="ECO:0000256" key="1">
    <source>
        <dbReference type="ARBA" id="ARBA00010617"/>
    </source>
</evidence>
<evidence type="ECO:0000256" key="3">
    <source>
        <dbReference type="ARBA" id="ARBA00022723"/>
    </source>
</evidence>
<proteinExistence type="inferred from homology"/>
<dbReference type="SUPFAM" id="SSF48264">
    <property type="entry name" value="Cytochrome P450"/>
    <property type="match status" value="1"/>
</dbReference>
<dbReference type="PANTHER" id="PTHR46696:SF1">
    <property type="entry name" value="CYTOCHROME P450 YJIB-RELATED"/>
    <property type="match status" value="1"/>
</dbReference>
<evidence type="ECO:0000256" key="4">
    <source>
        <dbReference type="ARBA" id="ARBA00023002"/>
    </source>
</evidence>
<dbReference type="PRINTS" id="PR00385">
    <property type="entry name" value="P450"/>
</dbReference>
<dbReference type="AlphaFoldDB" id="A0A382CWV3"/>
<dbReference type="EMBL" id="UINC01036531">
    <property type="protein sequence ID" value="SVB30650.1"/>
    <property type="molecule type" value="Genomic_DNA"/>
</dbReference>
<organism evidence="7">
    <name type="scientific">marine metagenome</name>
    <dbReference type="NCBI Taxonomy" id="408172"/>
    <lineage>
        <taxon>unclassified sequences</taxon>
        <taxon>metagenomes</taxon>
        <taxon>ecological metagenomes</taxon>
    </lineage>
</organism>
<dbReference type="FunFam" id="1.10.630.10:FF:000018">
    <property type="entry name" value="Cytochrome P450 monooxygenase"/>
    <property type="match status" value="1"/>
</dbReference>
<keyword evidence="5" id="KW-0408">Iron</keyword>
<dbReference type="CDD" id="cd20625">
    <property type="entry name" value="CYP164-like"/>
    <property type="match status" value="1"/>
</dbReference>
<dbReference type="InterPro" id="IPR001128">
    <property type="entry name" value="Cyt_P450"/>
</dbReference>
<evidence type="ECO:0000256" key="2">
    <source>
        <dbReference type="ARBA" id="ARBA00022617"/>
    </source>
</evidence>